<gene>
    <name evidence="3" type="ORF">DFR36_108141</name>
</gene>
<dbReference type="PANTHER" id="PTHR37533:SF2">
    <property type="entry name" value="FLAGELLAR HOOK-LENGTH CONTROL PROTEIN"/>
    <property type="match status" value="1"/>
</dbReference>
<dbReference type="Proteomes" id="UP000246483">
    <property type="component" value="Unassembled WGS sequence"/>
</dbReference>
<feature type="compositionally biased region" description="Low complexity" evidence="1">
    <location>
        <begin position="234"/>
        <end position="244"/>
    </location>
</feature>
<keyword evidence="3" id="KW-0282">Flagellum</keyword>
<feature type="compositionally biased region" description="Gly residues" evidence="1">
    <location>
        <begin position="288"/>
        <end position="299"/>
    </location>
</feature>
<dbReference type="InterPro" id="IPR052563">
    <property type="entry name" value="FliK"/>
</dbReference>
<dbReference type="InterPro" id="IPR038610">
    <property type="entry name" value="FliK-like_C_sf"/>
</dbReference>
<comment type="caution">
    <text evidence="3">The sequence shown here is derived from an EMBL/GenBank/DDBJ whole genome shotgun (WGS) entry which is preliminary data.</text>
</comment>
<sequence>MQHGRIETTVPQGMETRGPRGAGRREAAEGAEQASAGGFALLLSALGAADGASRDMPEAPLVEADLSVLDGYGLDAPDGLPLPAPLADAEEALTPPEDQSGASSLAWLLASRPAGAESAQAAPADATDPGAGLPGQGARWAPGAAAATQVGLGLVRPGAETLVGETAALDGQGEVRGARSAPAGLRAGRAAPAASAADQATVASRLHAGHRQAPADAPGLPAGSTPGASSALVGAGDAEAAAARRSGDGHAPEAPGPAWSGGERGQPQTLPAPSMAAVGRPGADAARPGGGSPAGGAAGAGGFAGAVAAESERTPVEGLDPAGAAGLPLDGEAAEALLAERITHWIHQGIQNAALTVERDGAAVQVQVALRGSEAHVHLRSDDAQARQLLDAGSDELRTLLQEQGLQLAGMSVSSQAAGGRSAREQDAAPASSGRQGVVRAVAPEGAEGRPEAPRGRGIGERSVDVYA</sequence>
<dbReference type="OrthoDB" id="9157214at2"/>
<keyword evidence="3" id="KW-0966">Cell projection</keyword>
<feature type="compositionally biased region" description="Low complexity" evidence="1">
    <location>
        <begin position="184"/>
        <end position="205"/>
    </location>
</feature>
<feature type="compositionally biased region" description="Low complexity" evidence="1">
    <location>
        <begin position="276"/>
        <end position="287"/>
    </location>
</feature>
<dbReference type="PANTHER" id="PTHR37533">
    <property type="entry name" value="FLAGELLAR HOOK-LENGTH CONTROL PROTEIN"/>
    <property type="match status" value="1"/>
</dbReference>
<dbReference type="EMBL" id="QGUB01000008">
    <property type="protein sequence ID" value="PWW44464.1"/>
    <property type="molecule type" value="Genomic_DNA"/>
</dbReference>
<feature type="compositionally biased region" description="Basic and acidic residues" evidence="1">
    <location>
        <begin position="447"/>
        <end position="468"/>
    </location>
</feature>
<evidence type="ECO:0000256" key="1">
    <source>
        <dbReference type="SAM" id="MobiDB-lite"/>
    </source>
</evidence>
<dbReference type="AlphaFoldDB" id="A0A317R8P0"/>
<proteinExistence type="predicted"/>
<evidence type="ECO:0000259" key="2">
    <source>
        <dbReference type="Pfam" id="PF02120"/>
    </source>
</evidence>
<organism evidence="3 4">
    <name type="scientific">Melaminivora alkalimesophila</name>
    <dbReference type="NCBI Taxonomy" id="1165852"/>
    <lineage>
        <taxon>Bacteria</taxon>
        <taxon>Pseudomonadati</taxon>
        <taxon>Pseudomonadota</taxon>
        <taxon>Betaproteobacteria</taxon>
        <taxon>Burkholderiales</taxon>
        <taxon>Comamonadaceae</taxon>
        <taxon>Melaminivora</taxon>
    </lineage>
</organism>
<evidence type="ECO:0000313" key="4">
    <source>
        <dbReference type="Proteomes" id="UP000246483"/>
    </source>
</evidence>
<accession>A0A317R8P0</accession>
<keyword evidence="4" id="KW-1185">Reference proteome</keyword>
<feature type="region of interest" description="Disordered" evidence="1">
    <location>
        <begin position="1"/>
        <end position="33"/>
    </location>
</feature>
<name>A0A317R8P0_9BURK</name>
<evidence type="ECO:0000313" key="3">
    <source>
        <dbReference type="EMBL" id="PWW44464.1"/>
    </source>
</evidence>
<feature type="region of interest" description="Disordered" evidence="1">
    <location>
        <begin position="116"/>
        <end position="140"/>
    </location>
</feature>
<dbReference type="CDD" id="cd17470">
    <property type="entry name" value="T3SS_Flik_C"/>
    <property type="match status" value="1"/>
</dbReference>
<feature type="region of interest" description="Disordered" evidence="1">
    <location>
        <begin position="417"/>
        <end position="468"/>
    </location>
</feature>
<keyword evidence="3" id="KW-0969">Cilium</keyword>
<reference evidence="3 4" key="1">
    <citation type="submission" date="2018-05" db="EMBL/GenBank/DDBJ databases">
        <title>Genomic Encyclopedia of Type Strains, Phase IV (KMG-IV): sequencing the most valuable type-strain genomes for metagenomic binning, comparative biology and taxonomic classification.</title>
        <authorList>
            <person name="Goeker M."/>
        </authorList>
    </citation>
    <scope>NUCLEOTIDE SEQUENCE [LARGE SCALE GENOMIC DNA]</scope>
    <source>
        <strain evidence="3 4">DSM 26006</strain>
    </source>
</reference>
<dbReference type="RefSeq" id="WP_110012443.1">
    <property type="nucleotide sequence ID" value="NZ_QGUB01000008.1"/>
</dbReference>
<dbReference type="Pfam" id="PF02120">
    <property type="entry name" value="Flg_hook"/>
    <property type="match status" value="1"/>
</dbReference>
<feature type="domain" description="Flagellar hook-length control protein-like C-terminal" evidence="2">
    <location>
        <begin position="342"/>
        <end position="419"/>
    </location>
</feature>
<feature type="region of interest" description="Disordered" evidence="1">
    <location>
        <begin position="184"/>
        <end position="299"/>
    </location>
</feature>
<protein>
    <submittedName>
        <fullName evidence="3">Flagellar hook-length control protein FliK</fullName>
    </submittedName>
</protein>
<dbReference type="Gene3D" id="3.30.750.140">
    <property type="match status" value="1"/>
</dbReference>
<dbReference type="InterPro" id="IPR021136">
    <property type="entry name" value="Flagellar_hook_control-like_C"/>
</dbReference>